<keyword evidence="6" id="KW-1133">Transmembrane helix</keyword>
<evidence type="ECO:0000256" key="1">
    <source>
        <dbReference type="ARBA" id="ARBA00004141"/>
    </source>
</evidence>
<dbReference type="PANTHER" id="PTHR45683">
    <property type="entry name" value="MITOCHONDRIAL NICOTINAMIDE ADENINE DINUCLEOTIDE TRANSPORTER 1-RELATED-RELATED"/>
    <property type="match status" value="1"/>
</dbReference>
<dbReference type="Pfam" id="PF00153">
    <property type="entry name" value="Mito_carr"/>
    <property type="match status" value="2"/>
</dbReference>
<protein>
    <submittedName>
        <fullName evidence="10">Uncharacterized protein</fullName>
    </submittedName>
</protein>
<comment type="caution">
    <text evidence="10">The sequence shown here is derived from an EMBL/GenBank/DDBJ whole genome shotgun (WGS) entry which is preliminary data.</text>
</comment>
<feature type="non-terminal residue" evidence="10">
    <location>
        <position position="1"/>
    </location>
</feature>
<evidence type="ECO:0000313" key="10">
    <source>
        <dbReference type="EMBL" id="CAH3146443.1"/>
    </source>
</evidence>
<keyword evidence="3 9" id="KW-0813">Transport</keyword>
<evidence type="ECO:0000256" key="9">
    <source>
        <dbReference type="RuleBase" id="RU000488"/>
    </source>
</evidence>
<dbReference type="PROSITE" id="PS50920">
    <property type="entry name" value="SOLCAR"/>
    <property type="match status" value="1"/>
</dbReference>
<keyword evidence="11" id="KW-1185">Reference proteome</keyword>
<dbReference type="EMBL" id="CALNXK010000078">
    <property type="protein sequence ID" value="CAH3146443.1"/>
    <property type="molecule type" value="Genomic_DNA"/>
</dbReference>
<dbReference type="InterPro" id="IPR018108">
    <property type="entry name" value="MCP_transmembrane"/>
</dbReference>
<comment type="subcellular location">
    <subcellularLocation>
        <location evidence="1">Membrane</location>
        <topology evidence="1">Multi-pass membrane protein</topology>
    </subcellularLocation>
</comment>
<reference evidence="10 11" key="1">
    <citation type="submission" date="2022-05" db="EMBL/GenBank/DDBJ databases">
        <authorList>
            <consortium name="Genoscope - CEA"/>
            <person name="William W."/>
        </authorList>
    </citation>
    <scope>NUCLEOTIDE SEQUENCE [LARGE SCALE GENOMIC DNA]</scope>
</reference>
<evidence type="ECO:0000256" key="3">
    <source>
        <dbReference type="ARBA" id="ARBA00022448"/>
    </source>
</evidence>
<proteinExistence type="inferred from homology"/>
<comment type="similarity">
    <text evidence="2 9">Belongs to the mitochondrial carrier (TC 2.A.29) family.</text>
</comment>
<gene>
    <name evidence="10" type="ORF">PLOB_00045069</name>
</gene>
<feature type="repeat" description="Solcar" evidence="8">
    <location>
        <begin position="5"/>
        <end position="104"/>
    </location>
</feature>
<dbReference type="Gene3D" id="1.50.40.10">
    <property type="entry name" value="Mitochondrial carrier domain"/>
    <property type="match status" value="1"/>
</dbReference>
<evidence type="ECO:0000256" key="8">
    <source>
        <dbReference type="PROSITE-ProRule" id="PRU00282"/>
    </source>
</evidence>
<keyword evidence="5" id="KW-0677">Repeat</keyword>
<evidence type="ECO:0000256" key="4">
    <source>
        <dbReference type="ARBA" id="ARBA00022692"/>
    </source>
</evidence>
<evidence type="ECO:0000256" key="6">
    <source>
        <dbReference type="ARBA" id="ARBA00022989"/>
    </source>
</evidence>
<keyword evidence="4 8" id="KW-0812">Transmembrane</keyword>
<evidence type="ECO:0000256" key="5">
    <source>
        <dbReference type="ARBA" id="ARBA00022737"/>
    </source>
</evidence>
<evidence type="ECO:0000256" key="2">
    <source>
        <dbReference type="ARBA" id="ARBA00006375"/>
    </source>
</evidence>
<evidence type="ECO:0000256" key="7">
    <source>
        <dbReference type="ARBA" id="ARBA00023136"/>
    </source>
</evidence>
<keyword evidence="7 8" id="KW-0472">Membrane</keyword>
<organism evidence="10 11">
    <name type="scientific">Porites lobata</name>
    <dbReference type="NCBI Taxonomy" id="104759"/>
    <lineage>
        <taxon>Eukaryota</taxon>
        <taxon>Metazoa</taxon>
        <taxon>Cnidaria</taxon>
        <taxon>Anthozoa</taxon>
        <taxon>Hexacorallia</taxon>
        <taxon>Scleractinia</taxon>
        <taxon>Fungiina</taxon>
        <taxon>Poritidae</taxon>
        <taxon>Porites</taxon>
    </lineage>
</organism>
<dbReference type="SUPFAM" id="SSF103506">
    <property type="entry name" value="Mitochondrial carrier"/>
    <property type="match status" value="1"/>
</dbReference>
<sequence length="202" mass="22569">ASNSPSVTRFIRYGASRGVTSTLVLHPLDLIKIRFQGKILGITWLCCNDGSGKLPAYRGLVDAVQSIVRTGGLKGLYQGVTPKVWGSYNNCNVKFALLQLPINGFKTRRRTKTDKIEKSLGRGEILRTGTLTVTNPIWVIKTRLCLQYTGSPADVTQAPQYKGIIDALFKLWRHEGLRGLYKLRLRPRTVWCVTWCSPVHGL</sequence>
<evidence type="ECO:0000313" key="11">
    <source>
        <dbReference type="Proteomes" id="UP001159405"/>
    </source>
</evidence>
<dbReference type="Proteomes" id="UP001159405">
    <property type="component" value="Unassembled WGS sequence"/>
</dbReference>
<name>A0ABN8PQ88_9CNID</name>
<dbReference type="InterPro" id="IPR023395">
    <property type="entry name" value="MCP_dom_sf"/>
</dbReference>
<dbReference type="InterPro" id="IPR044712">
    <property type="entry name" value="SLC25A32-like"/>
</dbReference>
<accession>A0ABN8PQ88</accession>